<evidence type="ECO:0000256" key="1">
    <source>
        <dbReference type="SAM" id="MobiDB-lite"/>
    </source>
</evidence>
<dbReference type="AlphaFoldDB" id="A0A813GYZ2"/>
<accession>A0A813GYZ2</accession>
<evidence type="ECO:0000313" key="3">
    <source>
        <dbReference type="Proteomes" id="UP000626109"/>
    </source>
</evidence>
<dbReference type="Proteomes" id="UP000626109">
    <property type="component" value="Unassembled WGS sequence"/>
</dbReference>
<protein>
    <recommendedName>
        <fullName evidence="4">RAP domain-containing protein</fullName>
    </recommendedName>
</protein>
<feature type="non-terminal residue" evidence="2">
    <location>
        <position position="1"/>
    </location>
</feature>
<proteinExistence type="predicted"/>
<dbReference type="EMBL" id="CAJNNW010000741">
    <property type="protein sequence ID" value="CAE8630490.1"/>
    <property type="molecule type" value="Genomic_DNA"/>
</dbReference>
<comment type="caution">
    <text evidence="2">The sequence shown here is derived from an EMBL/GenBank/DDBJ whole genome shotgun (WGS) entry which is preliminary data.</text>
</comment>
<feature type="region of interest" description="Disordered" evidence="1">
    <location>
        <begin position="1"/>
        <end position="58"/>
    </location>
</feature>
<evidence type="ECO:0000313" key="2">
    <source>
        <dbReference type="EMBL" id="CAE8630490.1"/>
    </source>
</evidence>
<sequence>AEGSAASPIDEPATELKAEGSAASPIDEPPTELKAEGSAAAPIDEPATELKADAGSADTVGEELLDKLKAEDSTASISVESAEEVKAGSAQASSGVMSLLPEVQRLLVLFWAELHGLGIEEHSLSLAATAICGPGGDCRIEAMSLAECASQLATAGLSEASEGLASHLTARLPELHLQDLFEVTNLAVSEGTKSALAAEVTRRLSPQDDGSSPQRICAPQTGADFDRLVSLVSTMNSWSCPQPAAEVAQIVGSALIPILASEPEAARRRLLAASAAFSALDDASLAGPLRSALHHIAGSSTGSAVAQKPWELEETAELSFSLAALHGGHLPFDVCSRLWRLAGSATGSGRDLQNPSNEHSAKIWAFCLAARHLSSPTVLASLRMAPEAPALETFLGNKERLRGARLELDKDSAAGGPVKELVTQLRAALPAALPGELSEERFRVPDSPYVVDFALEGPKALLIVPRPEHRAAGSSQQLSGRGQLMEKTLEAMGWRTCWMWPEEWSPKLLSTPEDEVKEAFQNLLGKP</sequence>
<organism evidence="2 3">
    <name type="scientific">Polarella glacialis</name>
    <name type="common">Dinoflagellate</name>
    <dbReference type="NCBI Taxonomy" id="89957"/>
    <lineage>
        <taxon>Eukaryota</taxon>
        <taxon>Sar</taxon>
        <taxon>Alveolata</taxon>
        <taxon>Dinophyceae</taxon>
        <taxon>Suessiales</taxon>
        <taxon>Suessiaceae</taxon>
        <taxon>Polarella</taxon>
    </lineage>
</organism>
<reference evidence="2" key="1">
    <citation type="submission" date="2021-02" db="EMBL/GenBank/DDBJ databases">
        <authorList>
            <person name="Dougan E. K."/>
            <person name="Rhodes N."/>
            <person name="Thang M."/>
            <person name="Chan C."/>
        </authorList>
    </citation>
    <scope>NUCLEOTIDE SEQUENCE</scope>
</reference>
<gene>
    <name evidence="2" type="ORF">PGLA2088_LOCUS993</name>
</gene>
<name>A0A813GYZ2_POLGL</name>
<evidence type="ECO:0008006" key="4">
    <source>
        <dbReference type="Google" id="ProtNLM"/>
    </source>
</evidence>